<sequence>MKPLRYCWKKITRYSFAIVYSSNSKAATAHQAAALKKNDENFCVNTSQIETAVILLQEITGSNLAIVRSCNSNAMLQNLTRSWWFGSFTKSPDTKTRFVYRIFLMFMSSKSQNMKHL</sequence>
<proteinExistence type="predicted"/>
<keyword evidence="2" id="KW-1185">Reference proteome</keyword>
<comment type="caution">
    <text evidence="1">The sequence shown here is derived from an EMBL/GenBank/DDBJ whole genome shotgun (WGS) entry which is preliminary data.</text>
</comment>
<evidence type="ECO:0000313" key="2">
    <source>
        <dbReference type="Proteomes" id="UP001558632"/>
    </source>
</evidence>
<protein>
    <submittedName>
        <fullName evidence="1">Isocitrate dehydrogenase [NAD] regulatory subunit 3</fullName>
    </submittedName>
</protein>
<organism evidence="1 2">
    <name type="scientific">Trichinella spiralis</name>
    <name type="common">Trichina worm</name>
    <dbReference type="NCBI Taxonomy" id="6334"/>
    <lineage>
        <taxon>Eukaryota</taxon>
        <taxon>Metazoa</taxon>
        <taxon>Ecdysozoa</taxon>
        <taxon>Nematoda</taxon>
        <taxon>Enoplea</taxon>
        <taxon>Dorylaimia</taxon>
        <taxon>Trichinellida</taxon>
        <taxon>Trichinellidae</taxon>
        <taxon>Trichinella</taxon>
    </lineage>
</organism>
<dbReference type="EMBL" id="JBEUSY010000377">
    <property type="protein sequence ID" value="KAL1235278.1"/>
    <property type="molecule type" value="Genomic_DNA"/>
</dbReference>
<dbReference type="Proteomes" id="UP001558632">
    <property type="component" value="Unassembled WGS sequence"/>
</dbReference>
<gene>
    <name evidence="1" type="ORF">TSPI_04276</name>
</gene>
<accession>A0ABR3KD02</accession>
<evidence type="ECO:0000313" key="1">
    <source>
        <dbReference type="EMBL" id="KAL1235278.1"/>
    </source>
</evidence>
<name>A0ABR3KD02_TRISP</name>
<reference evidence="1 2" key="1">
    <citation type="submission" date="2024-07" db="EMBL/GenBank/DDBJ databases">
        <title>Enhanced genomic and transcriptomic resources for Trichinella pseudospiralis and T. spiralis underpin the discovery of pronounced molecular differences between stages and species.</title>
        <authorList>
            <person name="Pasi K.K."/>
            <person name="La Rosa G."/>
            <person name="Gomez-Morales M.A."/>
            <person name="Tosini F."/>
            <person name="Sumanam S."/>
            <person name="Young N.D."/>
            <person name="Chang B.C."/>
            <person name="Robin G.B."/>
        </authorList>
    </citation>
    <scope>NUCLEOTIDE SEQUENCE [LARGE SCALE GENOMIC DNA]</scope>
    <source>
        <strain evidence="1">ISS534</strain>
    </source>
</reference>